<name>A0ABY9WT09_9BACT</name>
<evidence type="ECO:0000313" key="1">
    <source>
        <dbReference type="EMBL" id="WNG46898.1"/>
    </source>
</evidence>
<organism evidence="1 2">
    <name type="scientific">Archangium minus</name>
    <dbReference type="NCBI Taxonomy" id="83450"/>
    <lineage>
        <taxon>Bacteria</taxon>
        <taxon>Pseudomonadati</taxon>
        <taxon>Myxococcota</taxon>
        <taxon>Myxococcia</taxon>
        <taxon>Myxococcales</taxon>
        <taxon>Cystobacterineae</taxon>
        <taxon>Archangiaceae</taxon>
        <taxon>Archangium</taxon>
    </lineage>
</organism>
<dbReference type="RefSeq" id="WP_395823747.1">
    <property type="nucleotide sequence ID" value="NZ_CP043494.1"/>
</dbReference>
<reference evidence="1 2" key="1">
    <citation type="submission" date="2019-08" db="EMBL/GenBank/DDBJ databases">
        <title>Archangium and Cystobacter genomes.</title>
        <authorList>
            <person name="Chen I.-C.K."/>
            <person name="Wielgoss S."/>
        </authorList>
    </citation>
    <scope>NUCLEOTIDE SEQUENCE [LARGE SCALE GENOMIC DNA]</scope>
    <source>
        <strain evidence="1 2">Cbm 6</strain>
    </source>
</reference>
<accession>A0ABY9WT09</accession>
<sequence length="449" mass="50664">MSISTEQGTGGERPSRWPRRRVLRWALGLAPVVAGGGWAASEWLGGREVVGTGGDTWSERDQEAAWFCFAGHPDASFKVELRFSSPTPNPRARLLRACLSMQEGRWDSARRALAFPEVRNTPEARLLLELAERRPSAPDWRHAFFEAWQALGRPDFRKSLLLPAPLALNYLLADIGAVWGSADEIRRFSLAVLHLVWAEPRQEWMLEQVRASSSVPLLMALREQLIALEEQAPVRQFLLSEVEARLGQLAGSSPRTLQLALVSFLAGKPLTAPFERRDLEELETLVALPDWKQPASEPFFLEMRALFDGLMPTPAHHAFLLASSAQAASLGSWLIQRARASKAHLSEDEQRWMGRLLWEVGARLYEQRSAVEMDMGLRLQVFGSELTQHVPTRERCIAAWVELGRWEDGLKQAGFYRWPLLSLQEESCESRIRDERAWMKAFAGTGELP</sequence>
<keyword evidence="2" id="KW-1185">Reference proteome</keyword>
<proteinExistence type="predicted"/>
<dbReference type="Proteomes" id="UP001611383">
    <property type="component" value="Chromosome"/>
</dbReference>
<protein>
    <submittedName>
        <fullName evidence="1">Uncharacterized protein</fullName>
    </submittedName>
</protein>
<dbReference type="EMBL" id="CP043494">
    <property type="protein sequence ID" value="WNG46898.1"/>
    <property type="molecule type" value="Genomic_DNA"/>
</dbReference>
<evidence type="ECO:0000313" key="2">
    <source>
        <dbReference type="Proteomes" id="UP001611383"/>
    </source>
</evidence>
<gene>
    <name evidence="1" type="ORF">F0U60_24295</name>
</gene>